<accession>A0AAW1KYU1</accession>
<protein>
    <recommendedName>
        <fullName evidence="1">UBC core domain-containing protein</fullName>
    </recommendedName>
</protein>
<evidence type="ECO:0000259" key="1">
    <source>
        <dbReference type="PROSITE" id="PS50127"/>
    </source>
</evidence>
<gene>
    <name evidence="2" type="ORF">RND81_05G136500</name>
</gene>
<feature type="domain" description="UBC core" evidence="1">
    <location>
        <begin position="1"/>
        <end position="83"/>
    </location>
</feature>
<dbReference type="Gene3D" id="3.10.110.10">
    <property type="entry name" value="Ubiquitin Conjugating Enzyme"/>
    <property type="match status" value="1"/>
</dbReference>
<keyword evidence="3" id="KW-1185">Reference proteome</keyword>
<dbReference type="SUPFAM" id="SSF54495">
    <property type="entry name" value="UBC-like"/>
    <property type="match status" value="1"/>
</dbReference>
<dbReference type="InterPro" id="IPR016135">
    <property type="entry name" value="UBQ-conjugating_enzyme/RWD"/>
</dbReference>
<dbReference type="Pfam" id="PF00179">
    <property type="entry name" value="UQ_con"/>
    <property type="match status" value="1"/>
</dbReference>
<proteinExistence type="predicted"/>
<dbReference type="AlphaFoldDB" id="A0AAW1KYU1"/>
<evidence type="ECO:0000313" key="3">
    <source>
        <dbReference type="Proteomes" id="UP001443914"/>
    </source>
</evidence>
<dbReference type="EMBL" id="JBDFQZ010000005">
    <property type="protein sequence ID" value="KAK9725319.1"/>
    <property type="molecule type" value="Genomic_DNA"/>
</dbReference>
<comment type="caution">
    <text evidence="2">The sequence shown here is derived from an EMBL/GenBank/DDBJ whole genome shotgun (WGS) entry which is preliminary data.</text>
</comment>
<evidence type="ECO:0000313" key="2">
    <source>
        <dbReference type="EMBL" id="KAK9725319.1"/>
    </source>
</evidence>
<reference evidence="2" key="1">
    <citation type="submission" date="2024-03" db="EMBL/GenBank/DDBJ databases">
        <title>WGS assembly of Saponaria officinalis var. Norfolk2.</title>
        <authorList>
            <person name="Jenkins J."/>
            <person name="Shu S."/>
            <person name="Grimwood J."/>
            <person name="Barry K."/>
            <person name="Goodstein D."/>
            <person name="Schmutz J."/>
            <person name="Leebens-Mack J."/>
            <person name="Osbourn A."/>
        </authorList>
    </citation>
    <scope>NUCLEOTIDE SEQUENCE [LARGE SCALE GENOMIC DNA]</scope>
    <source>
        <strain evidence="2">JIC</strain>
    </source>
</reference>
<name>A0AAW1KYU1_SAPOF</name>
<sequence>MNDEIAELGELPRSIMVRTWSGRRDLFQAPVLGPNHTPYEECLFVFNIKVTDNYSYKSSIVRFQYPHINIGKNISGMSGVTSL</sequence>
<dbReference type="InterPro" id="IPR000608">
    <property type="entry name" value="UBC"/>
</dbReference>
<dbReference type="PROSITE" id="PS50127">
    <property type="entry name" value="UBC_2"/>
    <property type="match status" value="1"/>
</dbReference>
<organism evidence="2 3">
    <name type="scientific">Saponaria officinalis</name>
    <name type="common">Common soapwort</name>
    <name type="synonym">Lychnis saponaria</name>
    <dbReference type="NCBI Taxonomy" id="3572"/>
    <lineage>
        <taxon>Eukaryota</taxon>
        <taxon>Viridiplantae</taxon>
        <taxon>Streptophyta</taxon>
        <taxon>Embryophyta</taxon>
        <taxon>Tracheophyta</taxon>
        <taxon>Spermatophyta</taxon>
        <taxon>Magnoliopsida</taxon>
        <taxon>eudicotyledons</taxon>
        <taxon>Gunneridae</taxon>
        <taxon>Pentapetalae</taxon>
        <taxon>Caryophyllales</taxon>
        <taxon>Caryophyllaceae</taxon>
        <taxon>Caryophylleae</taxon>
        <taxon>Saponaria</taxon>
    </lineage>
</organism>
<dbReference type="Proteomes" id="UP001443914">
    <property type="component" value="Unassembled WGS sequence"/>
</dbReference>